<dbReference type="PROSITE" id="PS50865">
    <property type="entry name" value="ZF_MYND_2"/>
    <property type="match status" value="1"/>
</dbReference>
<evidence type="ECO:0000313" key="7">
    <source>
        <dbReference type="EMBL" id="PSR78866.1"/>
    </source>
</evidence>
<dbReference type="AlphaFoldDB" id="A0A2T2ZX91"/>
<keyword evidence="2 4" id="KW-0863">Zinc-finger</keyword>
<dbReference type="GO" id="GO:0005634">
    <property type="term" value="C:nucleus"/>
    <property type="evidence" value="ECO:0007669"/>
    <property type="project" value="TreeGrafter"/>
</dbReference>
<accession>A0A2T2ZX91</accession>
<reference evidence="7 8" key="1">
    <citation type="journal article" date="2018" name="Mycol. Prog.">
        <title>Coniella lustricola, a new species from submerged detritus.</title>
        <authorList>
            <person name="Raudabaugh D.B."/>
            <person name="Iturriaga T."/>
            <person name="Carver A."/>
            <person name="Mondo S."/>
            <person name="Pangilinan J."/>
            <person name="Lipzen A."/>
            <person name="He G."/>
            <person name="Amirebrahimi M."/>
            <person name="Grigoriev I.V."/>
            <person name="Miller A.N."/>
        </authorList>
    </citation>
    <scope>NUCLEOTIDE SEQUENCE [LARGE SCALE GENOMIC DNA]</scope>
    <source>
        <strain evidence="7 8">B22-T-1</strain>
    </source>
</reference>
<dbReference type="Gene3D" id="6.10.140.2220">
    <property type="match status" value="1"/>
</dbReference>
<dbReference type="InParanoid" id="A0A2T2ZX91"/>
<dbReference type="EMBL" id="KZ678588">
    <property type="protein sequence ID" value="PSR78866.1"/>
    <property type="molecule type" value="Genomic_DNA"/>
</dbReference>
<evidence type="ECO:0000256" key="2">
    <source>
        <dbReference type="ARBA" id="ARBA00022771"/>
    </source>
</evidence>
<dbReference type="SUPFAM" id="SSF82199">
    <property type="entry name" value="SET domain"/>
    <property type="match status" value="1"/>
</dbReference>
<evidence type="ECO:0000256" key="4">
    <source>
        <dbReference type="PROSITE-ProRule" id="PRU00134"/>
    </source>
</evidence>
<sequence length="542" mass="60429">MAPTQTSSSSVQVRGTKGKAAGRSLAATKAFQPGELIETFAEPILVLPNGPTAKVICNHCLALHKPTKACTGCKAVVYCGPACQKANWALVHKLECKVFKRVKATVDKDWLPTPVRALVQVLLRWDADAELRDCFGRLEGNVDRFKQNEDVWKDIGLQAYGGMAYAGRQETDDQLHMARDILCKVQTNSFDRTDVDTGQAGIFLHPTLAMANHSCVPNAVVSFSGRQAFLRAELPIKKDDEITISYIDYTKPKLFRQLGLHLYHFQCSCPRCKDDLTVYDVCQTCPLIPLNSFSLVPNIQKLRQPPTKLPKTKAQIQELKDSIDDIYVACQPPDSSQAPRTPELRLAHLRHQWKQCQPLIEAEMWAQEPLGLTIEHAIMYYTEIGSFGHALSVACFAALHCTPFKYPAPFKERRLKGLMVIAKTLTNTAPPSAMDAMAAKTDPRVMACLRQADQVSICEALALMVEKYGPLANSDDWEIVDLARNFLRDIASLEGRQKEAALLRGWVKSRDEAGSKYFKEQILRPLEDLAGFAVDIMRADLE</sequence>
<dbReference type="InterPro" id="IPR002893">
    <property type="entry name" value="Znf_MYND"/>
</dbReference>
<organism evidence="7 8">
    <name type="scientific">Coniella lustricola</name>
    <dbReference type="NCBI Taxonomy" id="2025994"/>
    <lineage>
        <taxon>Eukaryota</taxon>
        <taxon>Fungi</taxon>
        <taxon>Dikarya</taxon>
        <taxon>Ascomycota</taxon>
        <taxon>Pezizomycotina</taxon>
        <taxon>Sordariomycetes</taxon>
        <taxon>Sordariomycetidae</taxon>
        <taxon>Diaporthales</taxon>
        <taxon>Schizoparmaceae</taxon>
        <taxon>Coniella</taxon>
    </lineage>
</organism>
<dbReference type="PANTHER" id="PTHR12197:SF251">
    <property type="entry name" value="EG:BACR7C10.4 PROTEIN"/>
    <property type="match status" value="1"/>
</dbReference>
<dbReference type="PANTHER" id="PTHR12197">
    <property type="entry name" value="HISTONE-LYSINE N-METHYLTRANSFERASE SMYD"/>
    <property type="match status" value="1"/>
</dbReference>
<dbReference type="InterPro" id="IPR046341">
    <property type="entry name" value="SET_dom_sf"/>
</dbReference>
<dbReference type="GO" id="GO:0008270">
    <property type="term" value="F:zinc ion binding"/>
    <property type="evidence" value="ECO:0007669"/>
    <property type="project" value="UniProtKB-KW"/>
</dbReference>
<evidence type="ECO:0000259" key="6">
    <source>
        <dbReference type="PROSITE" id="PS50865"/>
    </source>
</evidence>
<dbReference type="PROSITE" id="PS50280">
    <property type="entry name" value="SET"/>
    <property type="match status" value="1"/>
</dbReference>
<dbReference type="OrthoDB" id="265717at2759"/>
<evidence type="ECO:0000256" key="1">
    <source>
        <dbReference type="ARBA" id="ARBA00022723"/>
    </source>
</evidence>
<keyword evidence="8" id="KW-1185">Reference proteome</keyword>
<keyword evidence="3" id="KW-0862">Zinc</keyword>
<dbReference type="PROSITE" id="PS01360">
    <property type="entry name" value="ZF_MYND_1"/>
    <property type="match status" value="1"/>
</dbReference>
<gene>
    <name evidence="7" type="ORF">BD289DRAFT_376129</name>
</gene>
<proteinExistence type="predicted"/>
<protein>
    <submittedName>
        <fullName evidence="7">Uncharacterized protein</fullName>
    </submittedName>
</protein>
<evidence type="ECO:0000313" key="8">
    <source>
        <dbReference type="Proteomes" id="UP000241462"/>
    </source>
</evidence>
<dbReference type="Proteomes" id="UP000241462">
    <property type="component" value="Unassembled WGS sequence"/>
</dbReference>
<dbReference type="InterPro" id="IPR050869">
    <property type="entry name" value="H3K4_H4K5_MeTrfase"/>
</dbReference>
<feature type="domain" description="SET" evidence="5">
    <location>
        <begin position="9"/>
        <end position="247"/>
    </location>
</feature>
<evidence type="ECO:0000256" key="3">
    <source>
        <dbReference type="ARBA" id="ARBA00022833"/>
    </source>
</evidence>
<dbReference type="STRING" id="2025994.A0A2T2ZX91"/>
<keyword evidence="1" id="KW-0479">Metal-binding</keyword>
<dbReference type="Pfam" id="PF01753">
    <property type="entry name" value="zf-MYND"/>
    <property type="match status" value="1"/>
</dbReference>
<name>A0A2T2ZX91_9PEZI</name>
<dbReference type="InterPro" id="IPR001214">
    <property type="entry name" value="SET_dom"/>
</dbReference>
<dbReference type="Gene3D" id="1.10.220.160">
    <property type="match status" value="1"/>
</dbReference>
<feature type="domain" description="MYND-type" evidence="6">
    <location>
        <begin position="57"/>
        <end position="96"/>
    </location>
</feature>
<dbReference type="Gene3D" id="2.170.270.10">
    <property type="entry name" value="SET domain"/>
    <property type="match status" value="1"/>
</dbReference>
<dbReference type="Pfam" id="PF00856">
    <property type="entry name" value="SET"/>
    <property type="match status" value="1"/>
</dbReference>
<evidence type="ECO:0000259" key="5">
    <source>
        <dbReference type="PROSITE" id="PS50280"/>
    </source>
</evidence>